<dbReference type="PANTHER" id="PTHR32343">
    <property type="entry name" value="SERINE/ARGININE-RICH SPLICING FACTOR"/>
    <property type="match status" value="1"/>
</dbReference>
<dbReference type="EMBL" id="RXIC02000025">
    <property type="protein sequence ID" value="KAB1205194.1"/>
    <property type="molecule type" value="Genomic_DNA"/>
</dbReference>
<evidence type="ECO:0000313" key="5">
    <source>
        <dbReference type="Proteomes" id="UP000516437"/>
    </source>
</evidence>
<feature type="compositionally biased region" description="Polar residues" evidence="2">
    <location>
        <begin position="1"/>
        <end position="11"/>
    </location>
</feature>
<dbReference type="InterPro" id="IPR012677">
    <property type="entry name" value="Nucleotide-bd_a/b_plait_sf"/>
</dbReference>
<keyword evidence="1" id="KW-0694">RNA-binding</keyword>
<feature type="compositionally biased region" description="Basic and acidic residues" evidence="2">
    <location>
        <begin position="30"/>
        <end position="49"/>
    </location>
</feature>
<dbReference type="SUPFAM" id="SSF54928">
    <property type="entry name" value="RNA-binding domain, RBD"/>
    <property type="match status" value="1"/>
</dbReference>
<evidence type="ECO:0000259" key="3">
    <source>
        <dbReference type="PROSITE" id="PS50102"/>
    </source>
</evidence>
<dbReference type="Pfam" id="PF07145">
    <property type="entry name" value="PAM2"/>
    <property type="match status" value="1"/>
</dbReference>
<dbReference type="PROSITE" id="PS50102">
    <property type="entry name" value="RRM"/>
    <property type="match status" value="2"/>
</dbReference>
<dbReference type="OrthoDB" id="7763451at2759"/>
<dbReference type="PANTHER" id="PTHR32343:SF32">
    <property type="entry name" value="POLYADENYLATE-BINDING PROTEIN-INTERACTING PROTEIN 13"/>
    <property type="match status" value="1"/>
</dbReference>
<evidence type="ECO:0000313" key="4">
    <source>
        <dbReference type="EMBL" id="KAB1205194.1"/>
    </source>
</evidence>
<reference evidence="4 5" key="1">
    <citation type="journal article" date="2019" name="Plant Biotechnol. J.">
        <title>The red bayberry genome and genetic basis of sex determination.</title>
        <authorList>
            <person name="Jia H.M."/>
            <person name="Jia H.J."/>
            <person name="Cai Q.L."/>
            <person name="Wang Y."/>
            <person name="Zhao H.B."/>
            <person name="Yang W.F."/>
            <person name="Wang G.Y."/>
            <person name="Li Y.H."/>
            <person name="Zhan D.L."/>
            <person name="Shen Y.T."/>
            <person name="Niu Q.F."/>
            <person name="Chang L."/>
            <person name="Qiu J."/>
            <person name="Zhao L."/>
            <person name="Xie H.B."/>
            <person name="Fu W.Y."/>
            <person name="Jin J."/>
            <person name="Li X.W."/>
            <person name="Jiao Y."/>
            <person name="Zhou C.C."/>
            <person name="Tu T."/>
            <person name="Chai C.Y."/>
            <person name="Gao J.L."/>
            <person name="Fan L.J."/>
            <person name="van de Weg E."/>
            <person name="Wang J.Y."/>
            <person name="Gao Z.S."/>
        </authorList>
    </citation>
    <scope>NUCLEOTIDE SEQUENCE [LARGE SCALE GENOMIC DNA]</scope>
    <source>
        <tissue evidence="4">Leaves</tissue>
    </source>
</reference>
<evidence type="ECO:0000256" key="1">
    <source>
        <dbReference type="PROSITE-ProRule" id="PRU00176"/>
    </source>
</evidence>
<protein>
    <submittedName>
        <fullName evidence="4">Polyadenylate-binding protein-interacting protein 12</fullName>
    </submittedName>
</protein>
<feature type="region of interest" description="Disordered" evidence="2">
    <location>
        <begin position="94"/>
        <end position="116"/>
    </location>
</feature>
<sequence length="360" mass="39462">MAVAENASQNFENTTTVVSSSESNAQNDLENSKPRNDSMENKNDQKERPVAGTAATTFSVATGNYKVQMSPMANGFDSNGVKSQQMGVVKAGGGYGSNNQRANGAVARNGEDGGESFKRDMRDLEELLSKLNPMAEEFVPPSLANNHGYFDGGAGGFGFTNNFVVQTNFGNANANGLNGRRRRNGYSQGKRRVNGRMTPAQREAMIRRTVYVSDIDQQVTEEQLAALFLNCGQVVDCRVCGDPNSILRFAFIEFTDEDGARAALNLSGTMLGYYPVRVLPSKTAISPVNPTFLPRSEDEREMCSRTIYCTNIDKKVTQADVKFFFESLCGEVQRLRLLGDYHHSTRIAFVEFTVVLPPSS</sequence>
<dbReference type="AlphaFoldDB" id="A0A6A1UXL7"/>
<dbReference type="Gene3D" id="3.30.70.330">
    <property type="match status" value="2"/>
</dbReference>
<dbReference type="InterPro" id="IPR034823">
    <property type="entry name" value="CID8-like_RRM1"/>
</dbReference>
<feature type="region of interest" description="Disordered" evidence="2">
    <location>
        <begin position="174"/>
        <end position="195"/>
    </location>
</feature>
<comment type="caution">
    <text evidence="4">The sequence shown here is derived from an EMBL/GenBank/DDBJ whole genome shotgun (WGS) entry which is preliminary data.</text>
</comment>
<accession>A0A6A1UXL7</accession>
<dbReference type="FunFam" id="3.30.70.330:FF:000530">
    <property type="entry name" value="Polyadenylate-binding protein-interacting protein 11"/>
    <property type="match status" value="1"/>
</dbReference>
<gene>
    <name evidence="4" type="ORF">CJ030_MR7G021978</name>
</gene>
<dbReference type="InterPro" id="IPR035979">
    <property type="entry name" value="RBD_domain_sf"/>
</dbReference>
<dbReference type="InterPro" id="IPR000504">
    <property type="entry name" value="RRM_dom"/>
</dbReference>
<dbReference type="Pfam" id="PF00076">
    <property type="entry name" value="RRM_1"/>
    <property type="match status" value="2"/>
</dbReference>
<keyword evidence="5" id="KW-1185">Reference proteome</keyword>
<feature type="region of interest" description="Disordered" evidence="2">
    <location>
        <begin position="1"/>
        <end position="53"/>
    </location>
</feature>
<dbReference type="Proteomes" id="UP000516437">
    <property type="component" value="Chromosome 7"/>
</dbReference>
<feature type="domain" description="RRM" evidence="3">
    <location>
        <begin position="208"/>
        <end position="283"/>
    </location>
</feature>
<dbReference type="InterPro" id="IPR009818">
    <property type="entry name" value="PAM2_motif"/>
</dbReference>
<feature type="compositionally biased region" description="Basic residues" evidence="2">
    <location>
        <begin position="179"/>
        <end position="194"/>
    </location>
</feature>
<dbReference type="CDD" id="cd12459">
    <property type="entry name" value="RRM1_CID8_like"/>
    <property type="match status" value="1"/>
</dbReference>
<feature type="compositionally biased region" description="Low complexity" evidence="2">
    <location>
        <begin position="12"/>
        <end position="24"/>
    </location>
</feature>
<dbReference type="GO" id="GO:0003723">
    <property type="term" value="F:RNA binding"/>
    <property type="evidence" value="ECO:0007669"/>
    <property type="project" value="UniProtKB-UniRule"/>
</dbReference>
<feature type="domain" description="RRM" evidence="3">
    <location>
        <begin position="305"/>
        <end position="352"/>
    </location>
</feature>
<proteinExistence type="predicted"/>
<name>A0A6A1UXL7_9ROSI</name>
<evidence type="ECO:0000256" key="2">
    <source>
        <dbReference type="SAM" id="MobiDB-lite"/>
    </source>
</evidence>
<organism evidence="4 5">
    <name type="scientific">Morella rubra</name>
    <name type="common">Chinese bayberry</name>
    <dbReference type="NCBI Taxonomy" id="262757"/>
    <lineage>
        <taxon>Eukaryota</taxon>
        <taxon>Viridiplantae</taxon>
        <taxon>Streptophyta</taxon>
        <taxon>Embryophyta</taxon>
        <taxon>Tracheophyta</taxon>
        <taxon>Spermatophyta</taxon>
        <taxon>Magnoliopsida</taxon>
        <taxon>eudicotyledons</taxon>
        <taxon>Gunneridae</taxon>
        <taxon>Pentapetalae</taxon>
        <taxon>rosids</taxon>
        <taxon>fabids</taxon>
        <taxon>Fagales</taxon>
        <taxon>Myricaceae</taxon>
        <taxon>Morella</taxon>
    </lineage>
</organism>
<dbReference type="SMART" id="SM00360">
    <property type="entry name" value="RRM"/>
    <property type="match status" value="1"/>
</dbReference>